<name>A0A4Y8AUT5_9FLAO</name>
<feature type="transmembrane region" description="Helical" evidence="6">
    <location>
        <begin position="6"/>
        <end position="27"/>
    </location>
</feature>
<evidence type="ECO:0000313" key="9">
    <source>
        <dbReference type="Proteomes" id="UP000298517"/>
    </source>
</evidence>
<evidence type="ECO:0000256" key="4">
    <source>
        <dbReference type="ARBA" id="ARBA00022679"/>
    </source>
</evidence>
<feature type="domain" description="Histidine kinase" evidence="7">
    <location>
        <begin position="242"/>
        <end position="459"/>
    </location>
</feature>
<keyword evidence="3" id="KW-0597">Phosphoprotein</keyword>
<keyword evidence="6" id="KW-0812">Transmembrane</keyword>
<gene>
    <name evidence="8" type="ORF">E2488_08830</name>
</gene>
<evidence type="ECO:0000256" key="6">
    <source>
        <dbReference type="SAM" id="Phobius"/>
    </source>
</evidence>
<dbReference type="GO" id="GO:0000155">
    <property type="term" value="F:phosphorelay sensor kinase activity"/>
    <property type="evidence" value="ECO:0007669"/>
    <property type="project" value="InterPro"/>
</dbReference>
<dbReference type="Gene3D" id="1.10.287.130">
    <property type="match status" value="1"/>
</dbReference>
<organism evidence="8 9">
    <name type="scientific">Gramella jeungdoensis</name>
    <dbReference type="NCBI Taxonomy" id="708091"/>
    <lineage>
        <taxon>Bacteria</taxon>
        <taxon>Pseudomonadati</taxon>
        <taxon>Bacteroidota</taxon>
        <taxon>Flavobacteriia</taxon>
        <taxon>Flavobacteriales</taxon>
        <taxon>Flavobacteriaceae</taxon>
        <taxon>Christiangramia</taxon>
    </lineage>
</organism>
<dbReference type="SMART" id="SM00388">
    <property type="entry name" value="HisKA"/>
    <property type="match status" value="1"/>
</dbReference>
<comment type="catalytic activity">
    <reaction evidence="1">
        <text>ATP + protein L-histidine = ADP + protein N-phospho-L-histidine.</text>
        <dbReference type="EC" id="2.7.13.3"/>
    </reaction>
</comment>
<dbReference type="GO" id="GO:0005886">
    <property type="term" value="C:plasma membrane"/>
    <property type="evidence" value="ECO:0007669"/>
    <property type="project" value="TreeGrafter"/>
</dbReference>
<feature type="transmembrane region" description="Helical" evidence="6">
    <location>
        <begin position="59"/>
        <end position="86"/>
    </location>
</feature>
<keyword evidence="6" id="KW-1133">Transmembrane helix</keyword>
<keyword evidence="6" id="KW-0472">Membrane</keyword>
<feature type="transmembrane region" description="Helical" evidence="6">
    <location>
        <begin position="34"/>
        <end position="53"/>
    </location>
</feature>
<dbReference type="Pfam" id="PF02518">
    <property type="entry name" value="HATPase_c"/>
    <property type="match status" value="1"/>
</dbReference>
<dbReference type="SUPFAM" id="SSF55874">
    <property type="entry name" value="ATPase domain of HSP90 chaperone/DNA topoisomerase II/histidine kinase"/>
    <property type="match status" value="1"/>
</dbReference>
<keyword evidence="4" id="KW-0808">Transferase</keyword>
<dbReference type="EMBL" id="SNQI01000002">
    <property type="protein sequence ID" value="TEW75598.1"/>
    <property type="molecule type" value="Genomic_DNA"/>
</dbReference>
<reference evidence="8 9" key="1">
    <citation type="journal article" date="2011" name="J. Microbiol.">
        <title>Gramella jeungdoensis sp. nov., isolated from a solar saltern in Korea.</title>
        <authorList>
            <person name="Joung Y."/>
            <person name="Kim H."/>
            <person name="Jang T."/>
            <person name="Ahn T.S."/>
            <person name="Joh K."/>
        </authorList>
    </citation>
    <scope>NUCLEOTIDE SEQUENCE [LARGE SCALE GENOMIC DNA]</scope>
    <source>
        <strain evidence="8 9">KCTC 23123</strain>
    </source>
</reference>
<dbReference type="SUPFAM" id="SSF47384">
    <property type="entry name" value="Homodimeric domain of signal transducing histidine kinase"/>
    <property type="match status" value="1"/>
</dbReference>
<evidence type="ECO:0000256" key="3">
    <source>
        <dbReference type="ARBA" id="ARBA00022553"/>
    </source>
</evidence>
<dbReference type="InterPro" id="IPR005467">
    <property type="entry name" value="His_kinase_dom"/>
</dbReference>
<dbReference type="InterPro" id="IPR036890">
    <property type="entry name" value="HATPase_C_sf"/>
</dbReference>
<evidence type="ECO:0000259" key="7">
    <source>
        <dbReference type="PROSITE" id="PS50109"/>
    </source>
</evidence>
<dbReference type="CDD" id="cd00082">
    <property type="entry name" value="HisKA"/>
    <property type="match status" value="1"/>
</dbReference>
<dbReference type="InterPro" id="IPR004358">
    <property type="entry name" value="Sig_transdc_His_kin-like_C"/>
</dbReference>
<dbReference type="FunFam" id="3.30.565.10:FF:000006">
    <property type="entry name" value="Sensor histidine kinase WalK"/>
    <property type="match status" value="1"/>
</dbReference>
<protein>
    <recommendedName>
        <fullName evidence="2">histidine kinase</fullName>
        <ecNumber evidence="2">2.7.13.3</ecNumber>
    </recommendedName>
</protein>
<comment type="caution">
    <text evidence="8">The sequence shown here is derived from an EMBL/GenBank/DDBJ whole genome shotgun (WGS) entry which is preliminary data.</text>
</comment>
<evidence type="ECO:0000313" key="8">
    <source>
        <dbReference type="EMBL" id="TEW75598.1"/>
    </source>
</evidence>
<dbReference type="RefSeq" id="WP_134247967.1">
    <property type="nucleotide sequence ID" value="NZ_SNQI01000002.1"/>
</dbReference>
<proteinExistence type="predicted"/>
<accession>A0A4Y8AUT5</accession>
<dbReference type="Gene3D" id="3.30.565.10">
    <property type="entry name" value="Histidine kinase-like ATPase, C-terminal domain"/>
    <property type="match status" value="1"/>
</dbReference>
<dbReference type="Pfam" id="PF00512">
    <property type="entry name" value="HisKA"/>
    <property type="match status" value="1"/>
</dbReference>
<feature type="transmembrane region" description="Helical" evidence="6">
    <location>
        <begin position="117"/>
        <end position="140"/>
    </location>
</feature>
<sequence length="459" mass="52707">MTLDYPTILFFFVLTNIFNIALFIYQYFFHHKKWYLSVFIMGILFQTIAMILIGNRNSLPFLLTVQISNFFLISSFALTTFGLISFDGKIRKNLLWLFVVFTLLFYFSFLLVAENDIIRIIIQTIACSFFYGIGAFYLFINKEKYKFSIIISIALFIYSIFQLYRISILYHVEQPYDFLKGSAIDNWYLIISLFIVSTLRIGFIMLLKEIDQKTIFLINAKIEQNKLKLEELNKTKDKLFSIIAHDLRSPFNGILGFSELLIKNSKDFEVAESERYLGIINSSAKNTLILLDNLLHWVKTQTGQIICKPEKINLTSVIKEVLEISRSIAIIKSITLNYIQSDAIEVYADANMLKIVLRNIISNAIKFTNPYGKIEVSAIQNQNDIEITVSDNGVGMNEETLNKLFKIDSTIITIGTAAEKGSGLGLILCKEFVEKQRGKIWVESKLGKGSDFKFTLPLN</sequence>
<keyword evidence="9" id="KW-1185">Reference proteome</keyword>
<keyword evidence="5 8" id="KW-0418">Kinase</keyword>
<dbReference type="InterPro" id="IPR036097">
    <property type="entry name" value="HisK_dim/P_sf"/>
</dbReference>
<dbReference type="PANTHER" id="PTHR43047:SF72">
    <property type="entry name" value="OSMOSENSING HISTIDINE PROTEIN KINASE SLN1"/>
    <property type="match status" value="1"/>
</dbReference>
<dbReference type="SMART" id="SM00387">
    <property type="entry name" value="HATPase_c"/>
    <property type="match status" value="1"/>
</dbReference>
<feature type="transmembrane region" description="Helical" evidence="6">
    <location>
        <begin position="187"/>
        <end position="207"/>
    </location>
</feature>
<dbReference type="Proteomes" id="UP000298517">
    <property type="component" value="Unassembled WGS sequence"/>
</dbReference>
<evidence type="ECO:0000256" key="5">
    <source>
        <dbReference type="ARBA" id="ARBA00022777"/>
    </source>
</evidence>
<evidence type="ECO:0000256" key="1">
    <source>
        <dbReference type="ARBA" id="ARBA00000085"/>
    </source>
</evidence>
<feature type="transmembrane region" description="Helical" evidence="6">
    <location>
        <begin position="147"/>
        <end position="167"/>
    </location>
</feature>
<feature type="transmembrane region" description="Helical" evidence="6">
    <location>
        <begin position="93"/>
        <end position="111"/>
    </location>
</feature>
<dbReference type="EC" id="2.7.13.3" evidence="2"/>
<dbReference type="PRINTS" id="PR00344">
    <property type="entry name" value="BCTRLSENSOR"/>
</dbReference>
<dbReference type="PROSITE" id="PS50109">
    <property type="entry name" value="HIS_KIN"/>
    <property type="match status" value="1"/>
</dbReference>
<dbReference type="GO" id="GO:0009927">
    <property type="term" value="F:histidine phosphotransfer kinase activity"/>
    <property type="evidence" value="ECO:0007669"/>
    <property type="project" value="TreeGrafter"/>
</dbReference>
<dbReference type="AlphaFoldDB" id="A0A4Y8AUT5"/>
<dbReference type="OrthoDB" id="9781208at2"/>
<dbReference type="PANTHER" id="PTHR43047">
    <property type="entry name" value="TWO-COMPONENT HISTIDINE PROTEIN KINASE"/>
    <property type="match status" value="1"/>
</dbReference>
<evidence type="ECO:0000256" key="2">
    <source>
        <dbReference type="ARBA" id="ARBA00012438"/>
    </source>
</evidence>
<dbReference type="InterPro" id="IPR003661">
    <property type="entry name" value="HisK_dim/P_dom"/>
</dbReference>
<dbReference type="InterPro" id="IPR003594">
    <property type="entry name" value="HATPase_dom"/>
</dbReference>